<name>X8DIG4_9MYCO</name>
<sequence>MIDTAALTFALGAGLVAALNPCGFAFLPGYLGLVIAGSDGTASRMTAIARAATATVAMAGGFLTVFGSSDLSSRRWSPQRADTCPLRPW</sequence>
<accession>X8DIG4</accession>
<evidence type="ECO:0000313" key="2">
    <source>
        <dbReference type="EMBL" id="EUA67528.1"/>
    </source>
</evidence>
<comment type="caution">
    <text evidence="2">The sequence shown here is derived from an EMBL/GenBank/DDBJ whole genome shotgun (WGS) entry which is preliminary data.</text>
</comment>
<dbReference type="EMBL" id="JAOJ01000003">
    <property type="protein sequence ID" value="EUA67528.1"/>
    <property type="molecule type" value="Genomic_DNA"/>
</dbReference>
<proteinExistence type="predicted"/>
<reference evidence="2 3" key="1">
    <citation type="submission" date="2013-12" db="EMBL/GenBank/DDBJ databases">
        <authorList>
            <person name="Zelazny A."/>
            <person name="Olivier K."/>
            <person name="Holland S."/>
            <person name="Lenaerts A."/>
            <person name="Ordway D."/>
            <person name="DeGroote M.A."/>
            <person name="Parker T."/>
            <person name="Sizemore C."/>
            <person name="Tallon L.J."/>
            <person name="Sadzewicz L.K."/>
            <person name="Sengamalay N."/>
            <person name="Fraser C.M."/>
            <person name="Hine E."/>
            <person name="Shefchek K.A."/>
            <person name="Das S.P."/>
            <person name="Tettelin H."/>
        </authorList>
    </citation>
    <scope>NUCLEOTIDE SEQUENCE [LARGE SCALE GENOMIC DNA]</scope>
    <source>
        <strain evidence="2 3">1513</strain>
    </source>
</reference>
<keyword evidence="1" id="KW-0472">Membrane</keyword>
<feature type="transmembrane region" description="Helical" evidence="1">
    <location>
        <begin position="48"/>
        <end position="67"/>
    </location>
</feature>
<organism evidence="2 3">
    <name type="scientific">Mycobacteroides abscessus subsp. bolletii 1513</name>
    <dbReference type="NCBI Taxonomy" id="1299321"/>
    <lineage>
        <taxon>Bacteria</taxon>
        <taxon>Bacillati</taxon>
        <taxon>Actinomycetota</taxon>
        <taxon>Actinomycetes</taxon>
        <taxon>Mycobacteriales</taxon>
        <taxon>Mycobacteriaceae</taxon>
        <taxon>Mycobacteroides</taxon>
        <taxon>Mycobacteroides abscessus</taxon>
    </lineage>
</organism>
<evidence type="ECO:0000313" key="3">
    <source>
        <dbReference type="Proteomes" id="UP000023351"/>
    </source>
</evidence>
<dbReference type="PATRIC" id="fig|1299321.3.peg.4949"/>
<keyword evidence="1" id="KW-0812">Transmembrane</keyword>
<keyword evidence="1" id="KW-1133">Transmembrane helix</keyword>
<protein>
    <submittedName>
        <fullName evidence="2">Putative membrane protein</fullName>
    </submittedName>
</protein>
<gene>
    <name evidence="2" type="ORF">I540_5125</name>
</gene>
<dbReference type="AlphaFoldDB" id="X8DIG4"/>
<evidence type="ECO:0000256" key="1">
    <source>
        <dbReference type="SAM" id="Phobius"/>
    </source>
</evidence>
<dbReference type="Proteomes" id="UP000023351">
    <property type="component" value="Unassembled WGS sequence"/>
</dbReference>